<organism evidence="5 6">
    <name type="scientific">Autumnicola edwardsiae</name>
    <dbReference type="NCBI Taxonomy" id="3075594"/>
    <lineage>
        <taxon>Bacteria</taxon>
        <taxon>Pseudomonadati</taxon>
        <taxon>Bacteroidota</taxon>
        <taxon>Flavobacteriia</taxon>
        <taxon>Flavobacteriales</taxon>
        <taxon>Flavobacteriaceae</taxon>
        <taxon>Autumnicola</taxon>
    </lineage>
</organism>
<keyword evidence="3 5" id="KW-0378">Hydrolase</keyword>
<dbReference type="EC" id="3.5.1.28" evidence="2"/>
<dbReference type="PANTHER" id="PTHR30404:SF0">
    <property type="entry name" value="N-ACETYLMURAMOYL-L-ALANINE AMIDASE AMIC"/>
    <property type="match status" value="1"/>
</dbReference>
<proteinExistence type="predicted"/>
<protein>
    <recommendedName>
        <fullName evidence="2">N-acetylmuramoyl-L-alanine amidase</fullName>
        <ecNumber evidence="2">3.5.1.28</ecNumber>
    </recommendedName>
</protein>
<dbReference type="InterPro" id="IPR050695">
    <property type="entry name" value="N-acetylmuramoyl_amidase_3"/>
</dbReference>
<evidence type="ECO:0000259" key="4">
    <source>
        <dbReference type="SMART" id="SM00646"/>
    </source>
</evidence>
<dbReference type="Gene3D" id="3.40.630.40">
    <property type="entry name" value="Zn-dependent exopeptidases"/>
    <property type="match status" value="1"/>
</dbReference>
<evidence type="ECO:0000313" key="6">
    <source>
        <dbReference type="Proteomes" id="UP001248819"/>
    </source>
</evidence>
<dbReference type="SMART" id="SM00646">
    <property type="entry name" value="Ami_3"/>
    <property type="match status" value="1"/>
</dbReference>
<dbReference type="RefSeq" id="WP_311485945.1">
    <property type="nucleotide sequence ID" value="NZ_JAVRHP010000208.1"/>
</dbReference>
<gene>
    <name evidence="5" type="ORF">RM529_17020</name>
</gene>
<evidence type="ECO:0000256" key="3">
    <source>
        <dbReference type="ARBA" id="ARBA00022801"/>
    </source>
</evidence>
<reference evidence="5 6" key="1">
    <citation type="submission" date="2023-09" db="EMBL/GenBank/DDBJ databases">
        <authorList>
            <person name="Rey-Velasco X."/>
        </authorList>
    </citation>
    <scope>NUCLEOTIDE SEQUENCE [LARGE SCALE GENOMIC DNA]</scope>
    <source>
        <strain evidence="5 6">F297</strain>
    </source>
</reference>
<evidence type="ECO:0000313" key="5">
    <source>
        <dbReference type="EMBL" id="MDT0651847.1"/>
    </source>
</evidence>
<evidence type="ECO:0000256" key="2">
    <source>
        <dbReference type="ARBA" id="ARBA00011901"/>
    </source>
</evidence>
<dbReference type="Proteomes" id="UP001248819">
    <property type="component" value="Unassembled WGS sequence"/>
</dbReference>
<sequence length="125" mass="13585">MAKSLKADLVVSIHCNASTNNSKGIEVYTFNSFSEDSEPNIKKAISLGMEVLGEGNINLKIEGRGMKFANFQVLRETIGYCPAILIEIGFVTNSDESTYFSEGSNVKAIALAILLGINNHLKNKL</sequence>
<dbReference type="SUPFAM" id="SSF53187">
    <property type="entry name" value="Zn-dependent exopeptidases"/>
    <property type="match status" value="1"/>
</dbReference>
<comment type="catalytic activity">
    <reaction evidence="1">
        <text>Hydrolyzes the link between N-acetylmuramoyl residues and L-amino acid residues in certain cell-wall glycopeptides.</text>
        <dbReference type="EC" id="3.5.1.28"/>
    </reaction>
</comment>
<keyword evidence="6" id="KW-1185">Reference proteome</keyword>
<dbReference type="PANTHER" id="PTHR30404">
    <property type="entry name" value="N-ACETYLMURAMOYL-L-ALANINE AMIDASE"/>
    <property type="match status" value="1"/>
</dbReference>
<accession>A0ABU3CZP5</accession>
<dbReference type="CDD" id="cd02696">
    <property type="entry name" value="MurNAc-LAA"/>
    <property type="match status" value="1"/>
</dbReference>
<comment type="caution">
    <text evidence="5">The sequence shown here is derived from an EMBL/GenBank/DDBJ whole genome shotgun (WGS) entry which is preliminary data.</text>
</comment>
<dbReference type="Pfam" id="PF01520">
    <property type="entry name" value="Amidase_3"/>
    <property type="match status" value="1"/>
</dbReference>
<dbReference type="EMBL" id="JAVRHP010000208">
    <property type="protein sequence ID" value="MDT0651847.1"/>
    <property type="molecule type" value="Genomic_DNA"/>
</dbReference>
<feature type="domain" description="MurNAc-LAA" evidence="4">
    <location>
        <begin position="1"/>
        <end position="118"/>
    </location>
</feature>
<dbReference type="InterPro" id="IPR002508">
    <property type="entry name" value="MurNAc-LAA_cat"/>
</dbReference>
<name>A0ABU3CZP5_9FLAO</name>
<evidence type="ECO:0000256" key="1">
    <source>
        <dbReference type="ARBA" id="ARBA00001561"/>
    </source>
</evidence>
<dbReference type="GO" id="GO:0008745">
    <property type="term" value="F:N-acetylmuramoyl-L-alanine amidase activity"/>
    <property type="evidence" value="ECO:0007669"/>
    <property type="project" value="UniProtKB-EC"/>
</dbReference>